<gene>
    <name evidence="5" type="ORF">GUJ93_ZPchr0009g2046</name>
</gene>
<organism evidence="5 6">
    <name type="scientific">Zizania palustris</name>
    <name type="common">Northern wild rice</name>
    <dbReference type="NCBI Taxonomy" id="103762"/>
    <lineage>
        <taxon>Eukaryota</taxon>
        <taxon>Viridiplantae</taxon>
        <taxon>Streptophyta</taxon>
        <taxon>Embryophyta</taxon>
        <taxon>Tracheophyta</taxon>
        <taxon>Spermatophyta</taxon>
        <taxon>Magnoliopsida</taxon>
        <taxon>Liliopsida</taxon>
        <taxon>Poales</taxon>
        <taxon>Poaceae</taxon>
        <taxon>BOP clade</taxon>
        <taxon>Oryzoideae</taxon>
        <taxon>Oryzeae</taxon>
        <taxon>Zizaniinae</taxon>
        <taxon>Zizania</taxon>
    </lineage>
</organism>
<dbReference type="OrthoDB" id="690068at2759"/>
<dbReference type="EMBL" id="JAAALK010000289">
    <property type="protein sequence ID" value="KAG8049893.1"/>
    <property type="molecule type" value="Genomic_DNA"/>
</dbReference>
<keyword evidence="6" id="KW-1185">Reference proteome</keyword>
<evidence type="ECO:0000259" key="4">
    <source>
        <dbReference type="PROSITE" id="PS50888"/>
    </source>
</evidence>
<proteinExistence type="predicted"/>
<dbReference type="Pfam" id="PF00010">
    <property type="entry name" value="HLH"/>
    <property type="match status" value="1"/>
</dbReference>
<reference evidence="5" key="1">
    <citation type="journal article" date="2021" name="bioRxiv">
        <title>Whole Genome Assembly and Annotation of Northern Wild Rice, Zizania palustris L., Supports a Whole Genome Duplication in the Zizania Genus.</title>
        <authorList>
            <person name="Haas M."/>
            <person name="Kono T."/>
            <person name="Macchietto M."/>
            <person name="Millas R."/>
            <person name="McGilp L."/>
            <person name="Shao M."/>
            <person name="Duquette J."/>
            <person name="Hirsch C.N."/>
            <person name="Kimball J."/>
        </authorList>
    </citation>
    <scope>NUCLEOTIDE SEQUENCE</scope>
    <source>
        <tissue evidence="5">Fresh leaf tissue</tissue>
    </source>
</reference>
<dbReference type="InterPro" id="IPR011598">
    <property type="entry name" value="bHLH_dom"/>
</dbReference>
<reference evidence="5" key="2">
    <citation type="submission" date="2021-02" db="EMBL/GenBank/DDBJ databases">
        <authorList>
            <person name="Kimball J.A."/>
            <person name="Haas M.W."/>
            <person name="Macchietto M."/>
            <person name="Kono T."/>
            <person name="Duquette J."/>
            <person name="Shao M."/>
        </authorList>
    </citation>
    <scope>NUCLEOTIDE SEQUENCE</scope>
    <source>
        <tissue evidence="5">Fresh leaf tissue</tissue>
    </source>
</reference>
<feature type="region of interest" description="Disordered" evidence="3">
    <location>
        <begin position="422"/>
        <end position="446"/>
    </location>
</feature>
<dbReference type="PROSITE" id="PS50888">
    <property type="entry name" value="BHLH"/>
    <property type="match status" value="1"/>
</dbReference>
<feature type="domain" description="BHLH" evidence="4">
    <location>
        <begin position="203"/>
        <end position="253"/>
    </location>
</feature>
<comment type="caution">
    <text evidence="5">The sequence shown here is derived from an EMBL/GenBank/DDBJ whole genome shotgun (WGS) entry which is preliminary data.</text>
</comment>
<dbReference type="InterPro" id="IPR044295">
    <property type="entry name" value="BIM1/2/3"/>
</dbReference>
<dbReference type="GO" id="GO:0006351">
    <property type="term" value="P:DNA-templated transcription"/>
    <property type="evidence" value="ECO:0007669"/>
    <property type="project" value="InterPro"/>
</dbReference>
<dbReference type="AlphaFoldDB" id="A0A8J5VJZ6"/>
<evidence type="ECO:0000313" key="5">
    <source>
        <dbReference type="EMBL" id="KAG8049893.1"/>
    </source>
</evidence>
<dbReference type="PANTHER" id="PTHR46412:SF6">
    <property type="entry name" value="TRANSCRIPTION FACTOR BIM2"/>
    <property type="match status" value="1"/>
</dbReference>
<feature type="region of interest" description="Disordered" evidence="3">
    <location>
        <begin position="127"/>
        <end position="167"/>
    </location>
</feature>
<keyword evidence="2" id="KW-0804">Transcription</keyword>
<dbReference type="PANTHER" id="PTHR46412">
    <property type="entry name" value="BES1-INTERACTING MYC-LIKE PROTEIN"/>
    <property type="match status" value="1"/>
</dbReference>
<protein>
    <recommendedName>
        <fullName evidence="4">BHLH domain-containing protein</fullName>
    </recommendedName>
</protein>
<evidence type="ECO:0000256" key="3">
    <source>
        <dbReference type="SAM" id="MobiDB-lite"/>
    </source>
</evidence>
<dbReference type="SMART" id="SM00353">
    <property type="entry name" value="HLH"/>
    <property type="match status" value="1"/>
</dbReference>
<accession>A0A8J5VJZ6</accession>
<sequence>MGIEGNKATTTTHEHDFLSLYTATAAVKDPALQYSEFPQVSFEDARLPAAVGESVAGATIRRQQHALLPGGIGTFSVGDDVQPGALPPAAAAVVKAEPPPLVLWGQATPAVQPVAARGHHHQWTLPFAGVGQVQQQPREGKRRVGGKFMDSGSRSSGGAGFDDDDDGLAARREVSSSLKELTVRVDGKGGSCSGSGTDQRPNTPRSKHSATEQRRRSKINDRFQILRELLPHSDQKRDKATFLLEVIEYIRFCKRKSRSMMLHSWNGTKKMRRYFHGQIYILDRSGKIHRVKVRSLEMIYLIHCSSSGMGPLLGLISLANLMRTTPCVSYRSAETLTNITNNVASQAQVQAQWASPSGVEHCAMNSEMLNNEQLAIDEGTISLSSQYSQQLLGTLTHALESSGVDLSQANISVQINLGKRAVKRPGTDGSSPSSKELPDPASNNGMCHQLTMLGGCTEDLPHAAKRHKSGDS</sequence>
<feature type="region of interest" description="Disordered" evidence="3">
    <location>
        <begin position="179"/>
        <end position="217"/>
    </location>
</feature>
<evidence type="ECO:0000313" key="6">
    <source>
        <dbReference type="Proteomes" id="UP000729402"/>
    </source>
</evidence>
<dbReference type="GO" id="GO:0003700">
    <property type="term" value="F:DNA-binding transcription factor activity"/>
    <property type="evidence" value="ECO:0007669"/>
    <property type="project" value="InterPro"/>
</dbReference>
<dbReference type="Proteomes" id="UP000729402">
    <property type="component" value="Unassembled WGS sequence"/>
</dbReference>
<feature type="compositionally biased region" description="Polar residues" evidence="3">
    <location>
        <begin position="194"/>
        <end position="204"/>
    </location>
</feature>
<name>A0A8J5VJZ6_ZIZPA</name>
<keyword evidence="1" id="KW-0805">Transcription regulation</keyword>
<evidence type="ECO:0000256" key="2">
    <source>
        <dbReference type="ARBA" id="ARBA00023163"/>
    </source>
</evidence>
<dbReference type="GO" id="GO:0046983">
    <property type="term" value="F:protein dimerization activity"/>
    <property type="evidence" value="ECO:0007669"/>
    <property type="project" value="InterPro"/>
</dbReference>
<evidence type="ECO:0000256" key="1">
    <source>
        <dbReference type="ARBA" id="ARBA00023015"/>
    </source>
</evidence>